<sequence length="90" mass="10595">MEIIYTPQAVEDLKFWKKSGNKIIQKKIQTLILSILETPFEGIGRPEALKYELSGSWSRRIDQEHRLIYEVYEENGETILEIQSLKGHYL</sequence>
<accession>A0A363NMG5</accession>
<name>A0A363NMG5_9SPHI</name>
<dbReference type="GO" id="GO:0016787">
    <property type="term" value="F:hydrolase activity"/>
    <property type="evidence" value="ECO:0007669"/>
    <property type="project" value="UniProtKB-KW"/>
</dbReference>
<evidence type="ECO:0000313" key="7">
    <source>
        <dbReference type="EMBL" id="PUV22009.1"/>
    </source>
</evidence>
<evidence type="ECO:0000256" key="1">
    <source>
        <dbReference type="ARBA" id="ARBA00008172"/>
    </source>
</evidence>
<dbReference type="PANTHER" id="PTHR38039">
    <property type="entry name" value="TOXIN YOEB"/>
    <property type="match status" value="1"/>
</dbReference>
<evidence type="ECO:0000313" key="8">
    <source>
        <dbReference type="Proteomes" id="UP000250831"/>
    </source>
</evidence>
<organism evidence="7 8">
    <name type="scientific">Sphingobacterium athyrii</name>
    <dbReference type="NCBI Taxonomy" id="2152717"/>
    <lineage>
        <taxon>Bacteria</taxon>
        <taxon>Pseudomonadati</taxon>
        <taxon>Bacteroidota</taxon>
        <taxon>Sphingobacteriia</taxon>
        <taxon>Sphingobacteriales</taxon>
        <taxon>Sphingobacteriaceae</taxon>
        <taxon>Sphingobacterium</taxon>
    </lineage>
</organism>
<dbReference type="NCBIfam" id="TIGR02116">
    <property type="entry name" value="toxin_Txe_YoeB"/>
    <property type="match status" value="1"/>
</dbReference>
<dbReference type="Gene3D" id="3.30.2310.20">
    <property type="entry name" value="RelE-like"/>
    <property type="match status" value="1"/>
</dbReference>
<gene>
    <name evidence="7" type="ORF">DCO56_24040</name>
</gene>
<evidence type="ECO:0000256" key="4">
    <source>
        <dbReference type="ARBA" id="ARBA00022759"/>
    </source>
</evidence>
<dbReference type="SUPFAM" id="SSF143011">
    <property type="entry name" value="RelE-like"/>
    <property type="match status" value="1"/>
</dbReference>
<keyword evidence="5" id="KW-0378">Hydrolase</keyword>
<keyword evidence="8" id="KW-1185">Reference proteome</keyword>
<dbReference type="InterPro" id="IPR035093">
    <property type="entry name" value="RelE/ParE_toxin_dom_sf"/>
</dbReference>
<comment type="caution">
    <text evidence="7">The sequence shown here is derived from an EMBL/GenBank/DDBJ whole genome shotgun (WGS) entry which is preliminary data.</text>
</comment>
<dbReference type="PANTHER" id="PTHR38039:SF1">
    <property type="entry name" value="TOXIN YOEB"/>
    <property type="match status" value="1"/>
</dbReference>
<dbReference type="Proteomes" id="UP000250831">
    <property type="component" value="Unassembled WGS sequence"/>
</dbReference>
<protein>
    <recommendedName>
        <fullName evidence="6">Putative mRNA interferase YoeB</fullName>
    </recommendedName>
</protein>
<evidence type="ECO:0000256" key="3">
    <source>
        <dbReference type="ARBA" id="ARBA00022722"/>
    </source>
</evidence>
<dbReference type="GO" id="GO:0004519">
    <property type="term" value="F:endonuclease activity"/>
    <property type="evidence" value="ECO:0007669"/>
    <property type="project" value="UniProtKB-KW"/>
</dbReference>
<dbReference type="AlphaFoldDB" id="A0A363NMG5"/>
<dbReference type="GO" id="GO:0045892">
    <property type="term" value="P:negative regulation of DNA-templated transcription"/>
    <property type="evidence" value="ECO:0007669"/>
    <property type="project" value="TreeGrafter"/>
</dbReference>
<comment type="similarity">
    <text evidence="1">Belongs to the YoeB family.</text>
</comment>
<proteinExistence type="inferred from homology"/>
<dbReference type="InterPro" id="IPR009614">
    <property type="entry name" value="YoeB_toxin"/>
</dbReference>
<keyword evidence="3" id="KW-0540">Nuclease</keyword>
<evidence type="ECO:0000256" key="6">
    <source>
        <dbReference type="ARBA" id="ARBA00030388"/>
    </source>
</evidence>
<dbReference type="EMBL" id="QCXX01000008">
    <property type="protein sequence ID" value="PUV22009.1"/>
    <property type="molecule type" value="Genomic_DNA"/>
</dbReference>
<evidence type="ECO:0000256" key="5">
    <source>
        <dbReference type="ARBA" id="ARBA00022801"/>
    </source>
</evidence>
<keyword evidence="4" id="KW-0255">Endonuclease</keyword>
<evidence type="ECO:0000256" key="2">
    <source>
        <dbReference type="ARBA" id="ARBA00022649"/>
    </source>
</evidence>
<reference evidence="7 8" key="1">
    <citation type="submission" date="2018-04" db="EMBL/GenBank/DDBJ databases">
        <title>Sphingobacterium sp. M46 Genome.</title>
        <authorList>
            <person name="Cheng J."/>
            <person name="Li Y."/>
        </authorList>
    </citation>
    <scope>NUCLEOTIDE SEQUENCE [LARGE SCALE GENOMIC DNA]</scope>
    <source>
        <strain evidence="7 8">M46</strain>
    </source>
</reference>
<dbReference type="GO" id="GO:0006401">
    <property type="term" value="P:RNA catabolic process"/>
    <property type="evidence" value="ECO:0007669"/>
    <property type="project" value="InterPro"/>
</dbReference>
<dbReference type="RefSeq" id="WP_108636246.1">
    <property type="nucleotide sequence ID" value="NZ_QCXX01000008.1"/>
</dbReference>
<dbReference type="Pfam" id="PF06769">
    <property type="entry name" value="YoeB_toxin"/>
    <property type="match status" value="1"/>
</dbReference>
<dbReference type="OrthoDB" id="9801102at2"/>
<keyword evidence="2" id="KW-1277">Toxin-antitoxin system</keyword>